<name>A0A0B7BUY6_9EUPU</name>
<accession>A0A0B7BUY6</accession>
<proteinExistence type="predicted"/>
<organism evidence="2">
    <name type="scientific">Arion vulgaris</name>
    <dbReference type="NCBI Taxonomy" id="1028688"/>
    <lineage>
        <taxon>Eukaryota</taxon>
        <taxon>Metazoa</taxon>
        <taxon>Spiralia</taxon>
        <taxon>Lophotrochozoa</taxon>
        <taxon>Mollusca</taxon>
        <taxon>Gastropoda</taxon>
        <taxon>Heterobranchia</taxon>
        <taxon>Euthyneura</taxon>
        <taxon>Panpulmonata</taxon>
        <taxon>Eupulmonata</taxon>
        <taxon>Stylommatophora</taxon>
        <taxon>Helicina</taxon>
        <taxon>Arionoidea</taxon>
        <taxon>Arionidae</taxon>
        <taxon>Arion</taxon>
    </lineage>
</organism>
<sequence length="80" mass="8906">VLFRPDTTESSLVSSMNKASMSVSDIPLSAVIESDISDIDFPEHFEGEVEYGEYGTLKAKKQNKEKEKSSSITPTKDNKY</sequence>
<reference evidence="2" key="1">
    <citation type="submission" date="2014-12" db="EMBL/GenBank/DDBJ databases">
        <title>Insight into the proteome of Arion vulgaris.</title>
        <authorList>
            <person name="Aradska J."/>
            <person name="Bulat T."/>
            <person name="Smidak R."/>
            <person name="Sarate P."/>
            <person name="Gangsoo J."/>
            <person name="Sialana F."/>
            <person name="Bilban M."/>
            <person name="Lubec G."/>
        </authorList>
    </citation>
    <scope>NUCLEOTIDE SEQUENCE</scope>
    <source>
        <tissue evidence="2">Skin</tissue>
    </source>
</reference>
<dbReference type="EMBL" id="HACG01049958">
    <property type="protein sequence ID" value="CEK96823.1"/>
    <property type="molecule type" value="Transcribed_RNA"/>
</dbReference>
<gene>
    <name evidence="2" type="primary">ORF213592</name>
</gene>
<evidence type="ECO:0000313" key="2">
    <source>
        <dbReference type="EMBL" id="CEK96823.1"/>
    </source>
</evidence>
<protein>
    <submittedName>
        <fullName evidence="2">Uncharacterized protein</fullName>
    </submittedName>
</protein>
<evidence type="ECO:0000256" key="1">
    <source>
        <dbReference type="SAM" id="MobiDB-lite"/>
    </source>
</evidence>
<feature type="non-terminal residue" evidence="2">
    <location>
        <position position="1"/>
    </location>
</feature>
<feature type="region of interest" description="Disordered" evidence="1">
    <location>
        <begin position="59"/>
        <end position="80"/>
    </location>
</feature>
<dbReference type="AlphaFoldDB" id="A0A0B7BUY6"/>